<comment type="caution">
    <text evidence="1">The sequence shown here is derived from an EMBL/GenBank/DDBJ whole genome shotgun (WGS) entry which is preliminary data.</text>
</comment>
<reference evidence="1 2" key="1">
    <citation type="submission" date="2020-05" db="EMBL/GenBank/DDBJ databases">
        <title>Identification and distribution of gene clusters putatively required for synthesis of sphingolipid metabolism inhibitors in phylogenetically diverse species of the filamentous fungus Fusarium.</title>
        <authorList>
            <person name="Kim H.-S."/>
            <person name="Busman M."/>
            <person name="Brown D.W."/>
            <person name="Divon H."/>
            <person name="Uhlig S."/>
            <person name="Proctor R.H."/>
        </authorList>
    </citation>
    <scope>NUCLEOTIDE SEQUENCE [LARGE SCALE GENOMIC DNA]</scope>
    <source>
        <strain evidence="1 2">NRRL 13617</strain>
    </source>
</reference>
<evidence type="ECO:0000313" key="1">
    <source>
        <dbReference type="EMBL" id="KAF5569350.1"/>
    </source>
</evidence>
<gene>
    <name evidence="1" type="ORF">FPHYL_2165</name>
</gene>
<proteinExistence type="predicted"/>
<name>A0A8H5NMD4_9HYPO</name>
<accession>A0A8H5NMD4</accession>
<evidence type="ECO:0000313" key="2">
    <source>
        <dbReference type="Proteomes" id="UP000582016"/>
    </source>
</evidence>
<keyword evidence="2" id="KW-1185">Reference proteome</keyword>
<protein>
    <submittedName>
        <fullName evidence="1">Uncharacterized protein</fullName>
    </submittedName>
</protein>
<organism evidence="1 2">
    <name type="scientific">Fusarium phyllophilum</name>
    <dbReference type="NCBI Taxonomy" id="47803"/>
    <lineage>
        <taxon>Eukaryota</taxon>
        <taxon>Fungi</taxon>
        <taxon>Dikarya</taxon>
        <taxon>Ascomycota</taxon>
        <taxon>Pezizomycotina</taxon>
        <taxon>Sordariomycetes</taxon>
        <taxon>Hypocreomycetidae</taxon>
        <taxon>Hypocreales</taxon>
        <taxon>Nectriaceae</taxon>
        <taxon>Fusarium</taxon>
        <taxon>Fusarium fujikuroi species complex</taxon>
    </lineage>
</organism>
<dbReference type="EMBL" id="JAAOAQ010000063">
    <property type="protein sequence ID" value="KAF5569350.1"/>
    <property type="molecule type" value="Genomic_DNA"/>
</dbReference>
<sequence>MATGISLTVIGEENAGKKTLIGSLIYKCGLGLPQLGELERESVKEFSEIVPFYEKKSYAQSFYAPSGLVTVQKIQEPDYAIWVVDGSDTLSWNSSAEKLGRLLLNGALAPGL</sequence>
<dbReference type="OrthoDB" id="3524701at2759"/>
<dbReference type="AlphaFoldDB" id="A0A8H5NMD4"/>
<dbReference type="Proteomes" id="UP000582016">
    <property type="component" value="Unassembled WGS sequence"/>
</dbReference>